<dbReference type="AlphaFoldDB" id="A0A323UXH4"/>
<dbReference type="RefSeq" id="WP_110785936.1">
    <property type="nucleotide sequence ID" value="NZ_QKQS01000013.1"/>
</dbReference>
<organism evidence="1 2">
    <name type="scientific">Rhodopseudomonas palustris</name>
    <dbReference type="NCBI Taxonomy" id="1076"/>
    <lineage>
        <taxon>Bacteria</taxon>
        <taxon>Pseudomonadati</taxon>
        <taxon>Pseudomonadota</taxon>
        <taxon>Alphaproteobacteria</taxon>
        <taxon>Hyphomicrobiales</taxon>
        <taxon>Nitrobacteraceae</taxon>
        <taxon>Rhodopseudomonas</taxon>
    </lineage>
</organism>
<accession>A0A323UXH4</accession>
<dbReference type="Proteomes" id="UP000248134">
    <property type="component" value="Unassembled WGS sequence"/>
</dbReference>
<sequence length="127" mass="13576">MNQLVKRSPIDVARAAWGDELPAWVEALALEAGRTSGVAAGKRIGYTGSLVSSVLANKYKGRLDLVEERVAGALMGAVVDCPILGEIARDRCLDEQKVGFSTSSSVRTRLYRACRGGCEHSRIGSKP</sequence>
<protein>
    <submittedName>
        <fullName evidence="1">Transcriptional regulator</fullName>
    </submittedName>
</protein>
<name>A0A323UXH4_RHOPL</name>
<dbReference type="EMBL" id="QKQS01000013">
    <property type="protein sequence ID" value="PZA12438.1"/>
    <property type="molecule type" value="Genomic_DNA"/>
</dbReference>
<evidence type="ECO:0000313" key="2">
    <source>
        <dbReference type="Proteomes" id="UP000248134"/>
    </source>
</evidence>
<comment type="caution">
    <text evidence="1">The sequence shown here is derived from an EMBL/GenBank/DDBJ whole genome shotgun (WGS) entry which is preliminary data.</text>
</comment>
<dbReference type="OrthoDB" id="6064795at2"/>
<reference evidence="1 2" key="1">
    <citation type="submission" date="2018-06" db="EMBL/GenBank/DDBJ databases">
        <title>Draft Whole-Genome Sequence of the purple photosynthetic bacterium Rhodospeudomonas palustris XCP.</title>
        <authorList>
            <person name="Rayyan A."/>
            <person name="Meyer T.E."/>
            <person name="Kyndt J.A."/>
        </authorList>
    </citation>
    <scope>NUCLEOTIDE SEQUENCE [LARGE SCALE GENOMIC DNA]</scope>
    <source>
        <strain evidence="1 2">XCP</strain>
    </source>
</reference>
<proteinExistence type="predicted"/>
<gene>
    <name evidence="1" type="ORF">DNX69_10700</name>
</gene>
<evidence type="ECO:0000313" key="1">
    <source>
        <dbReference type="EMBL" id="PZA12438.1"/>
    </source>
</evidence>